<evidence type="ECO:0000313" key="1">
    <source>
        <dbReference type="EMBL" id="BAY86620.1"/>
    </source>
</evidence>
<name>A0A1Z4LZH5_9CYAN</name>
<accession>A0A1Z4LZH5</accession>
<reference evidence="1 2" key="1">
    <citation type="submission" date="2017-06" db="EMBL/GenBank/DDBJ databases">
        <title>Genome sequencing of cyanobaciteial culture collection at National Institute for Environmental Studies (NIES).</title>
        <authorList>
            <person name="Hirose Y."/>
            <person name="Shimura Y."/>
            <person name="Fujisawa T."/>
            <person name="Nakamura Y."/>
            <person name="Kawachi M."/>
        </authorList>
    </citation>
    <scope>NUCLEOTIDE SEQUENCE [LARGE SCALE GENOMIC DNA]</scope>
    <source>
        <strain evidence="1 2">NIES-267</strain>
    </source>
</reference>
<proteinExistence type="predicted"/>
<protein>
    <submittedName>
        <fullName evidence="1">Uncharacterized protein</fullName>
    </submittedName>
</protein>
<keyword evidence="2" id="KW-1185">Reference proteome</keyword>
<gene>
    <name evidence="1" type="ORF">NIES267_61310</name>
</gene>
<dbReference type="AlphaFoldDB" id="A0A1Z4LZH5"/>
<evidence type="ECO:0000313" key="2">
    <source>
        <dbReference type="Proteomes" id="UP000218418"/>
    </source>
</evidence>
<sequence>MDERGLLLINKSFLLFSLRDVDSFEKVCPGIPESIFSGLTCAYTSKEACIQLFFSYF</sequence>
<dbReference type="EMBL" id="AP018227">
    <property type="protein sequence ID" value="BAY86620.1"/>
    <property type="molecule type" value="Genomic_DNA"/>
</dbReference>
<dbReference type="Proteomes" id="UP000218418">
    <property type="component" value="Chromosome"/>
</dbReference>
<organism evidence="1 2">
    <name type="scientific">Calothrix parasitica NIES-267</name>
    <dbReference type="NCBI Taxonomy" id="1973488"/>
    <lineage>
        <taxon>Bacteria</taxon>
        <taxon>Bacillati</taxon>
        <taxon>Cyanobacteriota</taxon>
        <taxon>Cyanophyceae</taxon>
        <taxon>Nostocales</taxon>
        <taxon>Calotrichaceae</taxon>
        <taxon>Calothrix</taxon>
    </lineage>
</organism>